<dbReference type="GO" id="GO:0006487">
    <property type="term" value="P:protein N-linked glycosylation"/>
    <property type="evidence" value="ECO:0007669"/>
    <property type="project" value="TreeGrafter"/>
</dbReference>
<organism evidence="9">
    <name type="scientific">Demequina capsici</name>
    <dbReference type="NCBI Taxonomy" id="3075620"/>
    <lineage>
        <taxon>Bacteria</taxon>
        <taxon>Bacillati</taxon>
        <taxon>Actinomycetota</taxon>
        <taxon>Actinomycetes</taxon>
        <taxon>Micrococcales</taxon>
        <taxon>Demequinaceae</taxon>
        <taxon>Demequina</taxon>
    </lineage>
</organism>
<dbReference type="Proteomes" id="UP001304125">
    <property type="component" value="Chromosome"/>
</dbReference>
<evidence type="ECO:0000313" key="9">
    <source>
        <dbReference type="EMBL" id="WNM28762.1"/>
    </source>
</evidence>
<dbReference type="PANTHER" id="PTHR10859">
    <property type="entry name" value="GLYCOSYL TRANSFERASE"/>
    <property type="match status" value="1"/>
</dbReference>
<dbReference type="AlphaFoldDB" id="A0AA96FFY3"/>
<dbReference type="PANTHER" id="PTHR10859:SF91">
    <property type="entry name" value="DOLICHYL-PHOSPHATE BETA-GLUCOSYLTRANSFERASE"/>
    <property type="match status" value="1"/>
</dbReference>
<dbReference type="Pfam" id="PF04138">
    <property type="entry name" value="GtrA_DPMS_TM"/>
    <property type="match status" value="1"/>
</dbReference>
<evidence type="ECO:0000256" key="4">
    <source>
        <dbReference type="ARBA" id="ARBA00023136"/>
    </source>
</evidence>
<proteinExistence type="predicted"/>
<accession>A0AA96F9L5</accession>
<feature type="transmembrane region" description="Helical" evidence="5">
    <location>
        <begin position="241"/>
        <end position="264"/>
    </location>
</feature>
<dbReference type="InterPro" id="IPR029044">
    <property type="entry name" value="Nucleotide-diphossugar_trans"/>
</dbReference>
<dbReference type="SUPFAM" id="SSF53448">
    <property type="entry name" value="Nucleotide-diphospho-sugar transferases"/>
    <property type="match status" value="1"/>
</dbReference>
<feature type="domain" description="Glycosyltransferase 2-like" evidence="6">
    <location>
        <begin position="3"/>
        <end position="108"/>
    </location>
</feature>
<comment type="subcellular location">
    <subcellularLocation>
        <location evidence="1">Membrane</location>
        <topology evidence="1">Multi-pass membrane protein</topology>
    </subcellularLocation>
</comment>
<feature type="transmembrane region" description="Helical" evidence="5">
    <location>
        <begin position="308"/>
        <end position="330"/>
    </location>
</feature>
<protein>
    <submittedName>
        <fullName evidence="9">GtrA family protein</fullName>
    </submittedName>
</protein>
<feature type="domain" description="GtrA/DPMS transmembrane" evidence="7">
    <location>
        <begin position="225"/>
        <end position="336"/>
    </location>
</feature>
<dbReference type="Gene3D" id="3.90.550.10">
    <property type="entry name" value="Spore Coat Polysaccharide Biosynthesis Protein SpsA, Chain A"/>
    <property type="match status" value="1"/>
</dbReference>
<dbReference type="Pfam" id="PF00535">
    <property type="entry name" value="Glycos_transf_2"/>
    <property type="match status" value="1"/>
</dbReference>
<dbReference type="GO" id="GO:0000271">
    <property type="term" value="P:polysaccharide biosynthetic process"/>
    <property type="evidence" value="ECO:0007669"/>
    <property type="project" value="InterPro"/>
</dbReference>
<evidence type="ECO:0000313" key="10">
    <source>
        <dbReference type="Proteomes" id="UP001304125"/>
    </source>
</evidence>
<dbReference type="Proteomes" id="UP001303408">
    <property type="component" value="Chromosome"/>
</dbReference>
<dbReference type="KEGG" id="dcp:RN607_07075"/>
<dbReference type="InterPro" id="IPR001173">
    <property type="entry name" value="Glyco_trans_2-like"/>
</dbReference>
<dbReference type="EMBL" id="CP134880">
    <property type="protein sequence ID" value="WNM28762.1"/>
    <property type="molecule type" value="Genomic_DNA"/>
</dbReference>
<evidence type="ECO:0000313" key="8">
    <source>
        <dbReference type="EMBL" id="WNM25867.1"/>
    </source>
</evidence>
<evidence type="ECO:0000256" key="3">
    <source>
        <dbReference type="ARBA" id="ARBA00022989"/>
    </source>
</evidence>
<name>A0AA96FFY3_9MICO</name>
<evidence type="ECO:0000259" key="6">
    <source>
        <dbReference type="Pfam" id="PF00535"/>
    </source>
</evidence>
<gene>
    <name evidence="8" type="ORF">RN606_06870</name>
    <name evidence="9" type="ORF">RN607_07075</name>
</gene>
<keyword evidence="3 5" id="KW-1133">Transmembrane helix</keyword>
<evidence type="ECO:0000256" key="5">
    <source>
        <dbReference type="SAM" id="Phobius"/>
    </source>
</evidence>
<feature type="transmembrane region" description="Helical" evidence="5">
    <location>
        <begin position="216"/>
        <end position="235"/>
    </location>
</feature>
<keyword evidence="10" id="KW-1185">Reference proteome</keyword>
<accession>A0AA96FFY3</accession>
<evidence type="ECO:0000256" key="2">
    <source>
        <dbReference type="ARBA" id="ARBA00022692"/>
    </source>
</evidence>
<dbReference type="RefSeq" id="WP_313501470.1">
    <property type="nucleotide sequence ID" value="NZ_CP134879.1"/>
</dbReference>
<evidence type="ECO:0000256" key="1">
    <source>
        <dbReference type="ARBA" id="ARBA00004141"/>
    </source>
</evidence>
<dbReference type="CDD" id="cd04179">
    <property type="entry name" value="DPM_DPG-synthase_like"/>
    <property type="match status" value="1"/>
</dbReference>
<sequence length="354" mass="37747">MWVLIPAYEPDERLVELVRALAPVAPVVVVDDGSGPSYGEVFTVVEALGATLLTHPANKGKAAALRTGMSWLHDSHPSQDVVCADADGQHRPDDILRVAAELARQRHDDRPAGIVLGARAFDGPVPLRSRLGNRATSALVAAATGAELTDTQTGLRAYPAALIPWAISVRGERFSYELRLLLAAGRAGIPLEEVPISTVYLDGNSSSHFRPVRDSALVLWPLAAFAASSLLAFAFDTAVLLLASASGLSLGLSLLLARTSSGLVNFTINRRTVFRAEGPALPQLLRYLAVAVVVLAAGYGSLRLLTWVGLPLIVAKVITDGCLWVGSYGAQRLLVFRPHHARDRHRAHRSAAHA</sequence>
<keyword evidence="2 5" id="KW-0812">Transmembrane</keyword>
<dbReference type="EMBL" id="CP134879">
    <property type="protein sequence ID" value="WNM25867.1"/>
    <property type="molecule type" value="Genomic_DNA"/>
</dbReference>
<dbReference type="GO" id="GO:0016020">
    <property type="term" value="C:membrane"/>
    <property type="evidence" value="ECO:0007669"/>
    <property type="project" value="UniProtKB-SubCell"/>
</dbReference>
<reference evidence="9 10" key="1">
    <citation type="submission" date="2023-09" db="EMBL/GenBank/DDBJ databases">
        <title>Demequina sp. a novel bacteria isolated from Capsicum annuum.</title>
        <authorList>
            <person name="Humaira Z."/>
            <person name="Lee J."/>
            <person name="Cho D."/>
        </authorList>
    </citation>
    <scope>NUCLEOTIDE SEQUENCE</scope>
    <source>
        <strain evidence="8 10">OYTSA14</strain>
        <strain evidence="9">PMTSA13</strain>
    </source>
</reference>
<dbReference type="InterPro" id="IPR007267">
    <property type="entry name" value="GtrA_DPMS_TM"/>
</dbReference>
<keyword evidence="4 5" id="KW-0472">Membrane</keyword>
<feature type="transmembrane region" description="Helical" evidence="5">
    <location>
        <begin position="284"/>
        <end position="302"/>
    </location>
</feature>
<evidence type="ECO:0000259" key="7">
    <source>
        <dbReference type="Pfam" id="PF04138"/>
    </source>
</evidence>